<feature type="active site" description="Proton donor/acceptor" evidence="7">
    <location>
        <position position="469"/>
    </location>
</feature>
<evidence type="ECO:0000313" key="11">
    <source>
        <dbReference type="Proteomes" id="UP000064967"/>
    </source>
</evidence>
<dbReference type="GO" id="GO:0071972">
    <property type="term" value="F:peptidoglycan L,D-transpeptidase activity"/>
    <property type="evidence" value="ECO:0007669"/>
    <property type="project" value="TreeGrafter"/>
</dbReference>
<dbReference type="InterPro" id="IPR005490">
    <property type="entry name" value="LD_TPept_cat_dom"/>
</dbReference>
<dbReference type="AlphaFoldDB" id="A0A0K1PLT2"/>
<keyword evidence="11" id="KW-1185">Reference proteome</keyword>
<evidence type="ECO:0000256" key="1">
    <source>
        <dbReference type="ARBA" id="ARBA00004752"/>
    </source>
</evidence>
<dbReference type="UniPathway" id="UPA00219"/>
<keyword evidence="3" id="KW-0808">Transferase</keyword>
<dbReference type="GO" id="GO:0071555">
    <property type="term" value="P:cell wall organization"/>
    <property type="evidence" value="ECO:0007669"/>
    <property type="project" value="UniProtKB-UniRule"/>
</dbReference>
<dbReference type="STRING" id="1391654.AKJ09_01149"/>
<dbReference type="InterPro" id="IPR050979">
    <property type="entry name" value="LD-transpeptidase"/>
</dbReference>
<evidence type="ECO:0000256" key="4">
    <source>
        <dbReference type="ARBA" id="ARBA00022960"/>
    </source>
</evidence>
<dbReference type="GO" id="GO:0016740">
    <property type="term" value="F:transferase activity"/>
    <property type="evidence" value="ECO:0007669"/>
    <property type="project" value="UniProtKB-KW"/>
</dbReference>
<sequence>MRHGSPFVTALSQVLLLGAALGAGEGCKRSSSAQADGGEANAEGGAEATEANGAGKATLTDADGGAPPWSGPVLYAFGAIAPIFSATEWPPKDPSKTSDDRKDVIRLGYFRRGEKVAVKPDPIKKANCEGGWYELVTGGFVCGKFATVDPNHKELKTAPHAPFIDRDLPFDYGLNLTPGTPLYRRVPLKAERKTFEKTLAIGKGVKSSDIAKKLKADGEEVPAYLKGADDAKTHVGFDDLKGESSLVAERMLKGFYLALDKKVDGSSGSFWHTASGYYAPKDHLIVHETKKEFEGIDFTAPGETRKLPLAFIVSPRARECNVEGPKVTRHEKIDRFTILQLTGKREVVDNRNYWETDKGFYVRDIDAAIVTGPSKPPADLTPGEKWIDVDLRRQSLVALEGEKPVYATIVSTGRHDDDPAKDHRTVEGSFRVREKHVTTTMDGDAAADGTYRIEDVPWVMYFEKSYALHGAFWHSMFGREKSHGCVNIIPHDARRIFLWAGPVLPEGWHGVKATKDNPGTRVIVHK</sequence>
<protein>
    <recommendedName>
        <fullName evidence="9">L,D-TPase catalytic domain-containing protein</fullName>
    </recommendedName>
</protein>
<feature type="compositionally biased region" description="Low complexity" evidence="8">
    <location>
        <begin position="33"/>
        <end position="46"/>
    </location>
</feature>
<evidence type="ECO:0000256" key="2">
    <source>
        <dbReference type="ARBA" id="ARBA00005992"/>
    </source>
</evidence>
<evidence type="ECO:0000256" key="8">
    <source>
        <dbReference type="SAM" id="MobiDB-lite"/>
    </source>
</evidence>
<gene>
    <name evidence="10" type="ORF">AKJ09_01149</name>
</gene>
<dbReference type="Proteomes" id="UP000064967">
    <property type="component" value="Chromosome"/>
</dbReference>
<evidence type="ECO:0000313" key="10">
    <source>
        <dbReference type="EMBL" id="AKU94485.1"/>
    </source>
</evidence>
<feature type="domain" description="L,D-TPase catalytic" evidence="9">
    <location>
        <begin position="385"/>
        <end position="525"/>
    </location>
</feature>
<dbReference type="PROSITE" id="PS52029">
    <property type="entry name" value="LD_TPASE"/>
    <property type="match status" value="1"/>
</dbReference>
<dbReference type="InterPro" id="IPR038063">
    <property type="entry name" value="Transpep_catalytic_dom"/>
</dbReference>
<comment type="similarity">
    <text evidence="2">Belongs to the YkuD family.</text>
</comment>
<dbReference type="PANTHER" id="PTHR30582:SF2">
    <property type="entry name" value="L,D-TRANSPEPTIDASE YCIB-RELATED"/>
    <property type="match status" value="1"/>
</dbReference>
<evidence type="ECO:0000256" key="5">
    <source>
        <dbReference type="ARBA" id="ARBA00022984"/>
    </source>
</evidence>
<dbReference type="SUPFAM" id="SSF141523">
    <property type="entry name" value="L,D-transpeptidase catalytic domain-like"/>
    <property type="match status" value="1"/>
</dbReference>
<name>A0A0K1PLT2_9BACT</name>
<keyword evidence="4 7" id="KW-0133">Cell shape</keyword>
<dbReference type="GO" id="GO:0008360">
    <property type="term" value="P:regulation of cell shape"/>
    <property type="evidence" value="ECO:0007669"/>
    <property type="project" value="UniProtKB-UniRule"/>
</dbReference>
<reference evidence="10 11" key="1">
    <citation type="submission" date="2015-08" db="EMBL/GenBank/DDBJ databases">
        <authorList>
            <person name="Babu N.S."/>
            <person name="Beckwith C.J."/>
            <person name="Beseler K.G."/>
            <person name="Brison A."/>
            <person name="Carone J.V."/>
            <person name="Caskin T.P."/>
            <person name="Diamond M."/>
            <person name="Durham M.E."/>
            <person name="Foxe J.M."/>
            <person name="Go M."/>
            <person name="Henderson B.A."/>
            <person name="Jones I.B."/>
            <person name="McGettigan J.A."/>
            <person name="Micheletti S.J."/>
            <person name="Nasrallah M.E."/>
            <person name="Ortiz D."/>
            <person name="Piller C.R."/>
            <person name="Privatt S.R."/>
            <person name="Schneider S.L."/>
            <person name="Sharp S."/>
            <person name="Smith T.C."/>
            <person name="Stanton J.D."/>
            <person name="Ullery H.E."/>
            <person name="Wilson R.J."/>
            <person name="Serrano M.G."/>
            <person name="Buck G."/>
            <person name="Lee V."/>
            <person name="Wang Y."/>
            <person name="Carvalho R."/>
            <person name="Voegtly L."/>
            <person name="Shi R."/>
            <person name="Duckworth R."/>
            <person name="Johnson A."/>
            <person name="Loviza R."/>
            <person name="Walstead R."/>
            <person name="Shah Z."/>
            <person name="Kiflezghi M."/>
            <person name="Wade K."/>
            <person name="Ball S.L."/>
            <person name="Bradley K.W."/>
            <person name="Asai D.J."/>
            <person name="Bowman C.A."/>
            <person name="Russell D.A."/>
            <person name="Pope W.H."/>
            <person name="Jacobs-Sera D."/>
            <person name="Hendrix R.W."/>
            <person name="Hatfull G.F."/>
        </authorList>
    </citation>
    <scope>NUCLEOTIDE SEQUENCE [LARGE SCALE GENOMIC DNA]</scope>
    <source>
        <strain evidence="10 11">DSM 27648</strain>
    </source>
</reference>
<keyword evidence="5 7" id="KW-0573">Peptidoglycan synthesis</keyword>
<comment type="pathway">
    <text evidence="1 7">Cell wall biogenesis; peptidoglycan biosynthesis.</text>
</comment>
<dbReference type="EMBL" id="CP012333">
    <property type="protein sequence ID" value="AKU94485.1"/>
    <property type="molecule type" value="Genomic_DNA"/>
</dbReference>
<keyword evidence="6 7" id="KW-0961">Cell wall biogenesis/degradation</keyword>
<feature type="active site" description="Nucleophile" evidence="7">
    <location>
        <position position="485"/>
    </location>
</feature>
<proteinExistence type="inferred from homology"/>
<dbReference type="Gene3D" id="2.40.440.10">
    <property type="entry name" value="L,D-transpeptidase catalytic domain-like"/>
    <property type="match status" value="1"/>
</dbReference>
<dbReference type="PANTHER" id="PTHR30582">
    <property type="entry name" value="L,D-TRANSPEPTIDASE"/>
    <property type="match status" value="1"/>
</dbReference>
<evidence type="ECO:0000256" key="6">
    <source>
        <dbReference type="ARBA" id="ARBA00023316"/>
    </source>
</evidence>
<dbReference type="GO" id="GO:0005576">
    <property type="term" value="C:extracellular region"/>
    <property type="evidence" value="ECO:0007669"/>
    <property type="project" value="TreeGrafter"/>
</dbReference>
<evidence type="ECO:0000259" key="9">
    <source>
        <dbReference type="PROSITE" id="PS52029"/>
    </source>
</evidence>
<evidence type="ECO:0000256" key="3">
    <source>
        <dbReference type="ARBA" id="ARBA00022679"/>
    </source>
</evidence>
<accession>A0A0K1PLT2</accession>
<dbReference type="KEGG" id="llu:AKJ09_01149"/>
<dbReference type="RefSeq" id="WP_146646075.1">
    <property type="nucleotide sequence ID" value="NZ_CP012333.1"/>
</dbReference>
<feature type="region of interest" description="Disordered" evidence="8">
    <location>
        <begin position="27"/>
        <end position="46"/>
    </location>
</feature>
<dbReference type="CDD" id="cd16913">
    <property type="entry name" value="YkuD_like"/>
    <property type="match status" value="1"/>
</dbReference>
<dbReference type="OrthoDB" id="463216at2"/>
<evidence type="ECO:0000256" key="7">
    <source>
        <dbReference type="PROSITE-ProRule" id="PRU01373"/>
    </source>
</evidence>
<dbReference type="GO" id="GO:0018104">
    <property type="term" value="P:peptidoglycan-protein cross-linking"/>
    <property type="evidence" value="ECO:0007669"/>
    <property type="project" value="TreeGrafter"/>
</dbReference>
<dbReference type="Pfam" id="PF03734">
    <property type="entry name" value="YkuD"/>
    <property type="match status" value="1"/>
</dbReference>
<organism evidence="10 11">
    <name type="scientific">Labilithrix luteola</name>
    <dbReference type="NCBI Taxonomy" id="1391654"/>
    <lineage>
        <taxon>Bacteria</taxon>
        <taxon>Pseudomonadati</taxon>
        <taxon>Myxococcota</taxon>
        <taxon>Polyangia</taxon>
        <taxon>Polyangiales</taxon>
        <taxon>Labilitrichaceae</taxon>
        <taxon>Labilithrix</taxon>
    </lineage>
</organism>